<proteinExistence type="predicted"/>
<sequence>MSEPGNDEDTTSGTVIGTVIGTVWPWKTLASLGITENDLTGFQESVHGAHARVRVAESGPAMG</sequence>
<gene>
    <name evidence="1" type="ORF">OG442_30860</name>
</gene>
<dbReference type="EMBL" id="CP109495">
    <property type="protein sequence ID" value="WUX55572.1"/>
    <property type="molecule type" value="Genomic_DNA"/>
</dbReference>
<reference evidence="1" key="1">
    <citation type="submission" date="2022-10" db="EMBL/GenBank/DDBJ databases">
        <title>The complete genomes of actinobacterial strains from the NBC collection.</title>
        <authorList>
            <person name="Joergensen T.S."/>
            <person name="Alvarez Arevalo M."/>
            <person name="Sterndorff E.B."/>
            <person name="Faurdal D."/>
            <person name="Vuksanovic O."/>
            <person name="Mourched A.-S."/>
            <person name="Charusanti P."/>
            <person name="Shaw S."/>
            <person name="Blin K."/>
            <person name="Weber T."/>
        </authorList>
    </citation>
    <scope>NUCLEOTIDE SEQUENCE</scope>
    <source>
        <strain evidence="1">NBC_01432</strain>
    </source>
</reference>
<organism evidence="1 2">
    <name type="scientific">Streptomyces niveus</name>
    <name type="common">Streptomyces spheroides</name>
    <dbReference type="NCBI Taxonomy" id="193462"/>
    <lineage>
        <taxon>Bacteria</taxon>
        <taxon>Bacillati</taxon>
        <taxon>Actinomycetota</taxon>
        <taxon>Actinomycetes</taxon>
        <taxon>Kitasatosporales</taxon>
        <taxon>Streptomycetaceae</taxon>
        <taxon>Streptomyces</taxon>
    </lineage>
</organism>
<accession>A0ABZ2AA52</accession>
<dbReference type="Proteomes" id="UP001432209">
    <property type="component" value="Chromosome"/>
</dbReference>
<dbReference type="RefSeq" id="WP_329079515.1">
    <property type="nucleotide sequence ID" value="NZ_CP109421.1"/>
</dbReference>
<name>A0ABZ2AA52_STRNV</name>
<dbReference type="GeneID" id="91341305"/>
<evidence type="ECO:0000313" key="2">
    <source>
        <dbReference type="Proteomes" id="UP001432209"/>
    </source>
</evidence>
<protein>
    <submittedName>
        <fullName evidence="1">Uncharacterized protein</fullName>
    </submittedName>
</protein>
<keyword evidence="2" id="KW-1185">Reference proteome</keyword>
<evidence type="ECO:0000313" key="1">
    <source>
        <dbReference type="EMBL" id="WUX55572.1"/>
    </source>
</evidence>